<dbReference type="Gene3D" id="2.40.20.10">
    <property type="entry name" value="Plasminogen Kringle 4"/>
    <property type="match status" value="1"/>
</dbReference>
<dbReference type="InterPro" id="IPR038178">
    <property type="entry name" value="Kringle_sf"/>
</dbReference>
<dbReference type="OrthoDB" id="420519at2759"/>
<dbReference type="InterPro" id="IPR007603">
    <property type="entry name" value="Choline_transptr-like"/>
</dbReference>
<gene>
    <name evidence="12" type="primary">slc44a2</name>
    <name evidence="12" type="ORF">AK812_SmicGene25610</name>
</gene>
<protein>
    <recommendedName>
        <fullName evidence="9">Choline transporter-like protein</fullName>
    </recommendedName>
</protein>
<evidence type="ECO:0000256" key="7">
    <source>
        <dbReference type="ARBA" id="ARBA00023157"/>
    </source>
</evidence>
<evidence type="ECO:0000256" key="5">
    <source>
        <dbReference type="ARBA" id="ARBA00022989"/>
    </source>
</evidence>
<feature type="transmembrane region" description="Helical" evidence="9">
    <location>
        <begin position="436"/>
        <end position="454"/>
    </location>
</feature>
<feature type="transmembrane region" description="Helical" evidence="9">
    <location>
        <begin position="309"/>
        <end position="331"/>
    </location>
</feature>
<evidence type="ECO:0000256" key="4">
    <source>
        <dbReference type="ARBA" id="ARBA00022692"/>
    </source>
</evidence>
<keyword evidence="7" id="KW-1015">Disulfide bond</keyword>
<feature type="compositionally biased region" description="Acidic residues" evidence="10">
    <location>
        <begin position="507"/>
        <end position="521"/>
    </location>
</feature>
<evidence type="ECO:0000313" key="12">
    <source>
        <dbReference type="EMBL" id="OLP92568.1"/>
    </source>
</evidence>
<proteinExistence type="inferred from homology"/>
<feature type="transmembrane region" description="Helical" evidence="9">
    <location>
        <begin position="397"/>
        <end position="430"/>
    </location>
</feature>
<dbReference type="InterPro" id="IPR013806">
    <property type="entry name" value="Kringle-like"/>
</dbReference>
<comment type="caution">
    <text evidence="12">The sequence shown here is derived from an EMBL/GenBank/DDBJ whole genome shotgun (WGS) entry which is preliminary data.</text>
</comment>
<evidence type="ECO:0000256" key="8">
    <source>
        <dbReference type="ARBA" id="ARBA00023180"/>
    </source>
</evidence>
<dbReference type="SUPFAM" id="SSF57440">
    <property type="entry name" value="Kringle-like"/>
    <property type="match status" value="1"/>
</dbReference>
<evidence type="ECO:0000256" key="9">
    <source>
        <dbReference type="RuleBase" id="RU368066"/>
    </source>
</evidence>
<keyword evidence="8" id="KW-0325">Glycoprotein</keyword>
<dbReference type="AlphaFoldDB" id="A0A1Q9DBM4"/>
<organism evidence="12 13">
    <name type="scientific">Symbiodinium microadriaticum</name>
    <name type="common">Dinoflagellate</name>
    <name type="synonym">Zooxanthella microadriatica</name>
    <dbReference type="NCBI Taxonomy" id="2951"/>
    <lineage>
        <taxon>Eukaryota</taxon>
        <taxon>Sar</taxon>
        <taxon>Alveolata</taxon>
        <taxon>Dinophyceae</taxon>
        <taxon>Suessiales</taxon>
        <taxon>Symbiodiniaceae</taxon>
        <taxon>Symbiodinium</taxon>
    </lineage>
</organism>
<evidence type="ECO:0000313" key="13">
    <source>
        <dbReference type="Proteomes" id="UP000186817"/>
    </source>
</evidence>
<dbReference type="SMART" id="SM00130">
    <property type="entry name" value="KR"/>
    <property type="match status" value="1"/>
</dbReference>
<evidence type="ECO:0000256" key="1">
    <source>
        <dbReference type="ARBA" id="ARBA00004141"/>
    </source>
</evidence>
<dbReference type="Proteomes" id="UP000186817">
    <property type="component" value="Unassembled WGS sequence"/>
</dbReference>
<evidence type="ECO:0000259" key="11">
    <source>
        <dbReference type="PROSITE" id="PS50070"/>
    </source>
</evidence>
<feature type="transmembrane region" description="Helical" evidence="9">
    <location>
        <begin position="102"/>
        <end position="122"/>
    </location>
</feature>
<keyword evidence="6 9" id="KW-0472">Membrane</keyword>
<feature type="region of interest" description="Disordered" evidence="10">
    <location>
        <begin position="492"/>
        <end position="522"/>
    </location>
</feature>
<name>A0A1Q9DBM4_SYMMI</name>
<dbReference type="Pfam" id="PF04515">
    <property type="entry name" value="Choline_transpo"/>
    <property type="match status" value="1"/>
</dbReference>
<accession>A0A1Q9DBM4</accession>
<feature type="transmembrane region" description="Helical" evidence="9">
    <location>
        <begin position="268"/>
        <end position="288"/>
    </location>
</feature>
<dbReference type="PANTHER" id="PTHR12385">
    <property type="entry name" value="CHOLINE TRANSPORTER-LIKE (SLC FAMILY 44)"/>
    <property type="match status" value="1"/>
</dbReference>
<keyword evidence="13" id="KW-1185">Reference proteome</keyword>
<evidence type="ECO:0000256" key="2">
    <source>
        <dbReference type="ARBA" id="ARBA00007168"/>
    </source>
</evidence>
<dbReference type="OMA" id="RARTIWC"/>
<comment type="function">
    <text evidence="9">Choline transporter.</text>
</comment>
<dbReference type="PROSITE" id="PS50070">
    <property type="entry name" value="KRINGLE_2"/>
    <property type="match status" value="1"/>
</dbReference>
<feature type="domain" description="Kringle" evidence="11">
    <location>
        <begin position="20"/>
        <end position="85"/>
    </location>
</feature>
<keyword evidence="3" id="KW-0420">Kringle</keyword>
<comment type="subcellular location">
    <subcellularLocation>
        <location evidence="9">Cell membrane</location>
        <topology evidence="9">Multi-pass membrane protein</topology>
    </subcellularLocation>
    <subcellularLocation>
        <location evidence="1">Membrane</location>
        <topology evidence="1">Multi-pass membrane protein</topology>
    </subcellularLocation>
</comment>
<dbReference type="GO" id="GO:0022857">
    <property type="term" value="F:transmembrane transporter activity"/>
    <property type="evidence" value="ECO:0007669"/>
    <property type="project" value="UniProtKB-UniRule"/>
</dbReference>
<keyword evidence="4 9" id="KW-0812">Transmembrane</keyword>
<dbReference type="GO" id="GO:0005886">
    <property type="term" value="C:plasma membrane"/>
    <property type="evidence" value="ECO:0007669"/>
    <property type="project" value="UniProtKB-SubCell"/>
</dbReference>
<keyword evidence="5 9" id="KW-1133">Transmembrane helix</keyword>
<sequence>MVRGKVECKSNSHDATCYGDAAIPDSRGPLYTAANYPDSNLVQNFCRNPFQDSDRYKAKTIWCFTQDPDVMWQECNPIGQIRPVCDGGFDVNSEELRIVLEILAYVLWVLAFIYCIAVCCLTNRIRLAIAVNKVASVFVVQTPTILVLPAVQACFWDEYELVVLSDMLFRDSLLARVPDGYWDGPANLRFLWVNYVPKTVFATYAEAYGTADTPGQCTGTWPTGSVWKDEEGCELINGTMGCWKCSQPRYGFDWRFAVSFFVYLWNNALNIALGQIIIAGAVVVWFFTKNTNKGSKNAIRRSLHMVFRYHLGSVAFGAFIIAVIQFIRYLLKYYEQQAKAQKNRVLVLILKVLQCLIWCFEKCVKFLNKNAYIQIALKGTNFCTSAKKAFFLILRNALRFGTVAILGSMIHVIGIMFITAGTAVLGYFTLSGLHPAMAPAVPMIIYIILGYVVGRLFTSIFELAVDTTLQCFLCCEEMQIAEMGPDGFVPPQLSPWLDKSQPPEKVEEQEEEKEEEEESEGECFAILVTAKQDQKDATAVGNSLPISTPS</sequence>
<evidence type="ECO:0000256" key="6">
    <source>
        <dbReference type="ARBA" id="ARBA00023136"/>
    </source>
</evidence>
<reference evidence="12 13" key="1">
    <citation type="submission" date="2016-02" db="EMBL/GenBank/DDBJ databases">
        <title>Genome analysis of coral dinoflagellate symbionts highlights evolutionary adaptations to a symbiotic lifestyle.</title>
        <authorList>
            <person name="Aranda M."/>
            <person name="Li Y."/>
            <person name="Liew Y.J."/>
            <person name="Baumgarten S."/>
            <person name="Simakov O."/>
            <person name="Wilson M."/>
            <person name="Piel J."/>
            <person name="Ashoor H."/>
            <person name="Bougouffa S."/>
            <person name="Bajic V.B."/>
            <person name="Ryu T."/>
            <person name="Ravasi T."/>
            <person name="Bayer T."/>
            <person name="Micklem G."/>
            <person name="Kim H."/>
            <person name="Bhak J."/>
            <person name="Lajeunesse T.C."/>
            <person name="Voolstra C.R."/>
        </authorList>
    </citation>
    <scope>NUCLEOTIDE SEQUENCE [LARGE SCALE GENOMIC DNA]</scope>
    <source>
        <strain evidence="12 13">CCMP2467</strain>
    </source>
</reference>
<dbReference type="InterPro" id="IPR000001">
    <property type="entry name" value="Kringle"/>
</dbReference>
<comment type="similarity">
    <text evidence="2 9">Belongs to the CTL (choline transporter-like) family.</text>
</comment>
<dbReference type="PANTHER" id="PTHR12385:SF14">
    <property type="entry name" value="CHOLINE TRANSPORTER-LIKE 2"/>
    <property type="match status" value="1"/>
</dbReference>
<evidence type="ECO:0000256" key="3">
    <source>
        <dbReference type="ARBA" id="ARBA00022572"/>
    </source>
</evidence>
<dbReference type="EMBL" id="LSRX01000616">
    <property type="protein sequence ID" value="OLP92568.1"/>
    <property type="molecule type" value="Genomic_DNA"/>
</dbReference>
<evidence type="ECO:0000256" key="10">
    <source>
        <dbReference type="SAM" id="MobiDB-lite"/>
    </source>
</evidence>
<feature type="transmembrane region" description="Helical" evidence="9">
    <location>
        <begin position="343"/>
        <end position="360"/>
    </location>
</feature>
<feature type="transmembrane region" description="Helical" evidence="9">
    <location>
        <begin position="134"/>
        <end position="151"/>
    </location>
</feature>